<dbReference type="Proteomes" id="UP000533639">
    <property type="component" value="Unassembled WGS sequence"/>
</dbReference>
<sequence>MAKIKNIILRIHLATLIILLINLIINVVFEISLIANIRLVLKILLYVSACILFFYYVKPFKKRALYFSIYIFSPVFIFFSWLINKTLGTTLASIFIFCFCTQNDIRFENEKIQIKKEFRGLEECCTYKVTQEKYYLFEKKLSEFQFERNLYFRKEDIKIKTDTLKMDLILKYYDEKDHHYFAKDTTIYTLLK</sequence>
<feature type="transmembrane region" description="Helical" evidence="1">
    <location>
        <begin position="7"/>
        <end position="29"/>
    </location>
</feature>
<feature type="transmembrane region" description="Helical" evidence="1">
    <location>
        <begin position="35"/>
        <end position="57"/>
    </location>
</feature>
<reference evidence="2 3" key="1">
    <citation type="submission" date="2020-06" db="EMBL/GenBank/DDBJ databases">
        <authorList>
            <person name="Criscuolo A."/>
        </authorList>
    </citation>
    <scope>NUCLEOTIDE SEQUENCE [LARGE SCALE GENOMIC DNA]</scope>
    <source>
        <strain evidence="2">PXU-55</strain>
    </source>
</reference>
<name>A0A9N8P0T6_9FLAO</name>
<dbReference type="RefSeq" id="WP_180856901.1">
    <property type="nucleotide sequence ID" value="NZ_CAIJDE010000032.1"/>
</dbReference>
<dbReference type="AlphaFoldDB" id="A0A9N8P0T6"/>
<accession>A0A9N8P0T6</accession>
<protein>
    <submittedName>
        <fullName evidence="2">Uncharacterized protein</fullName>
    </submittedName>
</protein>
<keyword evidence="3" id="KW-1185">Reference proteome</keyword>
<comment type="caution">
    <text evidence="2">The sequence shown here is derived from an EMBL/GenBank/DDBJ whole genome shotgun (WGS) entry which is preliminary data.</text>
</comment>
<evidence type="ECO:0000313" key="2">
    <source>
        <dbReference type="EMBL" id="CAC9973411.1"/>
    </source>
</evidence>
<evidence type="ECO:0000256" key="1">
    <source>
        <dbReference type="SAM" id="Phobius"/>
    </source>
</evidence>
<evidence type="ECO:0000313" key="3">
    <source>
        <dbReference type="Proteomes" id="UP000533639"/>
    </source>
</evidence>
<proteinExistence type="predicted"/>
<keyword evidence="1" id="KW-1133">Transmembrane helix</keyword>
<dbReference type="EMBL" id="CAIJDE010000032">
    <property type="protein sequence ID" value="CAC9973411.1"/>
    <property type="molecule type" value="Genomic_DNA"/>
</dbReference>
<keyword evidence="1" id="KW-0472">Membrane</keyword>
<gene>
    <name evidence="2" type="ORF">FLAPXU55_01093</name>
</gene>
<feature type="transmembrane region" description="Helical" evidence="1">
    <location>
        <begin position="64"/>
        <end position="83"/>
    </location>
</feature>
<keyword evidence="1" id="KW-0812">Transmembrane</keyword>
<organism evidence="2 3">
    <name type="scientific">Flavobacterium panici</name>
    <dbReference type="NCBI Taxonomy" id="2654843"/>
    <lineage>
        <taxon>Bacteria</taxon>
        <taxon>Pseudomonadati</taxon>
        <taxon>Bacteroidota</taxon>
        <taxon>Flavobacteriia</taxon>
        <taxon>Flavobacteriales</taxon>
        <taxon>Flavobacteriaceae</taxon>
        <taxon>Flavobacterium</taxon>
    </lineage>
</organism>